<gene>
    <name evidence="1" type="ORF">MRB53_017386</name>
</gene>
<reference evidence="1 2" key="1">
    <citation type="journal article" date="2022" name="Hortic Res">
        <title>A haplotype resolved chromosomal level avocado genome allows analysis of novel avocado genes.</title>
        <authorList>
            <person name="Nath O."/>
            <person name="Fletcher S.J."/>
            <person name="Hayward A."/>
            <person name="Shaw L.M."/>
            <person name="Masouleh A.K."/>
            <person name="Furtado A."/>
            <person name="Henry R.J."/>
            <person name="Mitter N."/>
        </authorList>
    </citation>
    <scope>NUCLEOTIDE SEQUENCE [LARGE SCALE GENOMIC DNA]</scope>
    <source>
        <strain evidence="2">cv. Hass</strain>
    </source>
</reference>
<dbReference type="EMBL" id="CM056813">
    <property type="protein sequence ID" value="KAJ8640692.1"/>
    <property type="molecule type" value="Genomic_DNA"/>
</dbReference>
<evidence type="ECO:0000313" key="1">
    <source>
        <dbReference type="EMBL" id="KAJ8640692.1"/>
    </source>
</evidence>
<protein>
    <submittedName>
        <fullName evidence="1">Uncharacterized protein</fullName>
    </submittedName>
</protein>
<sequence>MCLDLSICDAIIEGDSFIIWNNIHSDSGMPWKMMPLWKNLRHTLAEIPRCKVLLIRRTTNRMADALAKLAPLQEIVFISTLPIHIQDIYSYDKCSQEEENLNPEVPSRASNREEHSPDVLRRRNGEQPHIVF</sequence>
<comment type="caution">
    <text evidence="1">The sequence shown here is derived from an EMBL/GenBank/DDBJ whole genome shotgun (WGS) entry which is preliminary data.</text>
</comment>
<keyword evidence="2" id="KW-1185">Reference proteome</keyword>
<name>A0ACC2M4I2_PERAE</name>
<organism evidence="1 2">
    <name type="scientific">Persea americana</name>
    <name type="common">Avocado</name>
    <dbReference type="NCBI Taxonomy" id="3435"/>
    <lineage>
        <taxon>Eukaryota</taxon>
        <taxon>Viridiplantae</taxon>
        <taxon>Streptophyta</taxon>
        <taxon>Embryophyta</taxon>
        <taxon>Tracheophyta</taxon>
        <taxon>Spermatophyta</taxon>
        <taxon>Magnoliopsida</taxon>
        <taxon>Magnoliidae</taxon>
        <taxon>Laurales</taxon>
        <taxon>Lauraceae</taxon>
        <taxon>Persea</taxon>
    </lineage>
</organism>
<dbReference type="Proteomes" id="UP001234297">
    <property type="component" value="Chromosome 5"/>
</dbReference>
<proteinExistence type="predicted"/>
<accession>A0ACC2M4I2</accession>
<evidence type="ECO:0000313" key="2">
    <source>
        <dbReference type="Proteomes" id="UP001234297"/>
    </source>
</evidence>